<comment type="similarity">
    <text evidence="2">Belongs to the GINS2/PSF2 family.</text>
</comment>
<evidence type="ECO:0000256" key="3">
    <source>
        <dbReference type="ARBA" id="ARBA00013969"/>
    </source>
</evidence>
<dbReference type="InterPro" id="IPR036224">
    <property type="entry name" value="GINS_bundle-like_dom_sf"/>
</dbReference>
<evidence type="ECO:0000313" key="10">
    <source>
        <dbReference type="Proteomes" id="UP000807716"/>
    </source>
</evidence>
<evidence type="ECO:0000256" key="6">
    <source>
        <dbReference type="ARBA" id="ARBA00023242"/>
    </source>
</evidence>
<dbReference type="PANTHER" id="PTHR12772">
    <property type="entry name" value="DNA REPLICATION COMPLEX GINS PROTEIN PSF2"/>
    <property type="match status" value="1"/>
</dbReference>
<name>A0A9P6UAG4_9FUNG</name>
<evidence type="ECO:0000256" key="1">
    <source>
        <dbReference type="ARBA" id="ARBA00004123"/>
    </source>
</evidence>
<gene>
    <name evidence="9" type="primary">PSF2</name>
    <name evidence="9" type="ORF">DFQ27_009710</name>
</gene>
<dbReference type="Proteomes" id="UP000807716">
    <property type="component" value="Unassembled WGS sequence"/>
</dbReference>
<evidence type="ECO:0000259" key="8">
    <source>
        <dbReference type="Pfam" id="PF05916"/>
    </source>
</evidence>
<dbReference type="InterPro" id="IPR021151">
    <property type="entry name" value="GINS_A"/>
</dbReference>
<organism evidence="9 10">
    <name type="scientific">Actinomortierella ambigua</name>
    <dbReference type="NCBI Taxonomy" id="1343610"/>
    <lineage>
        <taxon>Eukaryota</taxon>
        <taxon>Fungi</taxon>
        <taxon>Fungi incertae sedis</taxon>
        <taxon>Mucoromycota</taxon>
        <taxon>Mortierellomycotina</taxon>
        <taxon>Mortierellomycetes</taxon>
        <taxon>Mortierellales</taxon>
        <taxon>Mortierellaceae</taxon>
        <taxon>Actinomortierella</taxon>
    </lineage>
</organism>
<accession>A0A9P6UAG4</accession>
<dbReference type="AlphaFoldDB" id="A0A9P6UAG4"/>
<evidence type="ECO:0000256" key="2">
    <source>
        <dbReference type="ARBA" id="ARBA00010565"/>
    </source>
</evidence>
<dbReference type="GO" id="GO:0006260">
    <property type="term" value="P:DNA replication"/>
    <property type="evidence" value="ECO:0007669"/>
    <property type="project" value="UniProtKB-KW"/>
</dbReference>
<dbReference type="InterPro" id="IPR007257">
    <property type="entry name" value="GINS_Psf2"/>
</dbReference>
<feature type="region of interest" description="Disordered" evidence="7">
    <location>
        <begin position="125"/>
        <end position="144"/>
    </location>
</feature>
<keyword evidence="10" id="KW-1185">Reference proteome</keyword>
<keyword evidence="6" id="KW-0539">Nucleus</keyword>
<sequence>MTVESLQKLLKEEQENTRFSRVPYHYMEIARILLENACDDIPQPDVVRTLLKDIREARQSKARKGVAALDMSYIQMDDIGLMEINEIRPFFTKAFAELHRLNPTEGADPELLGLGGDVGYGRGRGGDSSYNALPESKRFNAGRP</sequence>
<dbReference type="FunFam" id="1.20.58.1020:FF:000001">
    <property type="entry name" value="DNA replication complex GINS protein PSF2"/>
    <property type="match status" value="1"/>
</dbReference>
<keyword evidence="5" id="KW-0235">DNA replication</keyword>
<dbReference type="Pfam" id="PF05916">
    <property type="entry name" value="Sld5"/>
    <property type="match status" value="1"/>
</dbReference>
<feature type="domain" description="GINS subunit" evidence="8">
    <location>
        <begin position="1"/>
        <end position="92"/>
    </location>
</feature>
<evidence type="ECO:0000256" key="7">
    <source>
        <dbReference type="SAM" id="MobiDB-lite"/>
    </source>
</evidence>
<dbReference type="GO" id="GO:0000727">
    <property type="term" value="P:double-strand break repair via break-induced replication"/>
    <property type="evidence" value="ECO:0007669"/>
    <property type="project" value="TreeGrafter"/>
</dbReference>
<dbReference type="GO" id="GO:0000811">
    <property type="term" value="C:GINS complex"/>
    <property type="evidence" value="ECO:0007669"/>
    <property type="project" value="TreeGrafter"/>
</dbReference>
<dbReference type="OrthoDB" id="1938138at2759"/>
<reference evidence="9" key="1">
    <citation type="journal article" date="2020" name="Fungal Divers.">
        <title>Resolving the Mortierellaceae phylogeny through synthesis of multi-gene phylogenetics and phylogenomics.</title>
        <authorList>
            <person name="Vandepol N."/>
            <person name="Liber J."/>
            <person name="Desiro A."/>
            <person name="Na H."/>
            <person name="Kennedy M."/>
            <person name="Barry K."/>
            <person name="Grigoriev I.V."/>
            <person name="Miller A.N."/>
            <person name="O'Donnell K."/>
            <person name="Stajich J.E."/>
            <person name="Bonito G."/>
        </authorList>
    </citation>
    <scope>NUCLEOTIDE SEQUENCE</scope>
    <source>
        <strain evidence="9">BC1065</strain>
    </source>
</reference>
<proteinExistence type="inferred from homology"/>
<dbReference type="CDD" id="cd11712">
    <property type="entry name" value="GINS_A_psf2"/>
    <property type="match status" value="1"/>
</dbReference>
<evidence type="ECO:0000256" key="5">
    <source>
        <dbReference type="ARBA" id="ARBA00022705"/>
    </source>
</evidence>
<evidence type="ECO:0000256" key="4">
    <source>
        <dbReference type="ARBA" id="ARBA00015139"/>
    </source>
</evidence>
<dbReference type="EMBL" id="JAAAJB010000092">
    <property type="protein sequence ID" value="KAG0266504.1"/>
    <property type="molecule type" value="Genomic_DNA"/>
</dbReference>
<comment type="subcellular location">
    <subcellularLocation>
        <location evidence="1">Nucleus</location>
    </subcellularLocation>
</comment>
<protein>
    <recommendedName>
        <fullName evidence="4">DNA replication complex GINS protein PSF2</fullName>
    </recommendedName>
    <alternativeName>
        <fullName evidence="3">DNA replication complex GINS protein psf2</fullName>
    </alternativeName>
</protein>
<comment type="caution">
    <text evidence="9">The sequence shown here is derived from an EMBL/GenBank/DDBJ whole genome shotgun (WGS) entry which is preliminary data.</text>
</comment>
<dbReference type="SUPFAM" id="SSF158573">
    <property type="entry name" value="GINS helical bundle-like"/>
    <property type="match status" value="1"/>
</dbReference>
<dbReference type="PANTHER" id="PTHR12772:SF0">
    <property type="entry name" value="DNA REPLICATION COMPLEX GINS PROTEIN PSF2"/>
    <property type="match status" value="1"/>
</dbReference>
<dbReference type="Gene3D" id="1.20.58.1020">
    <property type="match status" value="1"/>
</dbReference>
<evidence type="ECO:0000313" key="9">
    <source>
        <dbReference type="EMBL" id="KAG0266504.1"/>
    </source>
</evidence>